<feature type="domain" description="Tyr recombinase" evidence="6">
    <location>
        <begin position="428"/>
        <end position="655"/>
    </location>
</feature>
<evidence type="ECO:0000256" key="2">
    <source>
        <dbReference type="ARBA" id="ARBA00022908"/>
    </source>
</evidence>
<dbReference type="Pfam" id="PF00589">
    <property type="entry name" value="Phage_integrase"/>
    <property type="match status" value="1"/>
</dbReference>
<dbReference type="GO" id="GO:0006310">
    <property type="term" value="P:DNA recombination"/>
    <property type="evidence" value="ECO:0007669"/>
    <property type="project" value="UniProtKB-KW"/>
</dbReference>
<keyword evidence="3" id="KW-0238">DNA-binding</keyword>
<accession>A0A4R6QY62</accession>
<keyword evidence="2" id="KW-0229">DNA integration</keyword>
<dbReference type="InterPro" id="IPR050090">
    <property type="entry name" value="Tyrosine_recombinase_XerCD"/>
</dbReference>
<dbReference type="Gene3D" id="1.10.150.130">
    <property type="match status" value="1"/>
</dbReference>
<dbReference type="PANTHER" id="PTHR30349">
    <property type="entry name" value="PHAGE INTEGRASE-RELATED"/>
    <property type="match status" value="1"/>
</dbReference>
<dbReference type="AlphaFoldDB" id="A0A4R6QY62"/>
<dbReference type="Gene3D" id="1.10.443.10">
    <property type="entry name" value="Intergrase catalytic core"/>
    <property type="match status" value="1"/>
</dbReference>
<evidence type="ECO:0000256" key="1">
    <source>
        <dbReference type="ARBA" id="ARBA00008857"/>
    </source>
</evidence>
<dbReference type="InterPro" id="IPR022169">
    <property type="entry name" value="DUF3701"/>
</dbReference>
<organism evidence="7 8">
    <name type="scientific">Aquabacterium commune</name>
    <dbReference type="NCBI Taxonomy" id="70586"/>
    <lineage>
        <taxon>Bacteria</taxon>
        <taxon>Pseudomonadati</taxon>
        <taxon>Pseudomonadota</taxon>
        <taxon>Betaproteobacteria</taxon>
        <taxon>Burkholderiales</taxon>
        <taxon>Aquabacterium</taxon>
    </lineage>
</organism>
<dbReference type="SUPFAM" id="SSF56349">
    <property type="entry name" value="DNA breaking-rejoining enzymes"/>
    <property type="match status" value="1"/>
</dbReference>
<dbReference type="EMBL" id="SNXW01000024">
    <property type="protein sequence ID" value="TDP78191.1"/>
    <property type="molecule type" value="Genomic_DNA"/>
</dbReference>
<sequence>MLAPSAASDHQPNRPRPRGRPRGSATQDLRQKHLGLPHFAFLRAWLQGFDLAQAWDRFLAFQGESGDLRHVRATRARLWMQLLDDAQALNDSLPPEQRIDDVLERLQSRESKPKLVELPSLETFCSEQGLELDFYSEQELLQLMREHYGLDQVRDESDQESFSQDGVQISPQVRALNTLQTYLAKPLLPTDSIALWVSAALSRRLALAGVATVDDLVRLQAACGPTWYRKVQGLGQVRADRLLGWLQSHGLLDAAAAKPVAEIVATAIVPLEQLGIPQALQGRSGGFRAMGPNAYGAECDQQAWDAWLRPYEGQPRTWETYRREIERFVLWAVLERSRALSAMTTADCLAYRDFLTRPPARWVSGGVRPRSAASWRPFRSGGLDPVSVRHGLGVVRNLYAAWLEAGYVVANPMATVLKQVKLPAPAADAKRGFTAEQWRWILAQVPVVAQGLRARRLAALLRLLTETGLRLDELVRARMGALEPIHLEPEPDSGHTEEELAYLLHVEGKGGKPRVVPMSAALVDQLLELHQLVDQVNPAAGSCADLERPLLGALQGPVGQRGGEARVAMGRAGLYKLLKRFFRRLARLAVKQGRQDADRLAAASTHWLRHTFARQAIAQDAPIGVVQEVLGHSSQRTTSEIYVLQERTRLVRAMLQVHRTGRT</sequence>
<reference evidence="7 8" key="1">
    <citation type="submission" date="2019-03" db="EMBL/GenBank/DDBJ databases">
        <title>Genomic Encyclopedia of Type Strains, Phase IV (KMG-IV): sequencing the most valuable type-strain genomes for metagenomic binning, comparative biology and taxonomic classification.</title>
        <authorList>
            <person name="Goeker M."/>
        </authorList>
    </citation>
    <scope>NUCLEOTIDE SEQUENCE [LARGE SCALE GENOMIC DNA]</scope>
    <source>
        <strain evidence="7 8">DSM 11901</strain>
    </source>
</reference>
<dbReference type="GO" id="GO:0015074">
    <property type="term" value="P:DNA integration"/>
    <property type="evidence" value="ECO:0007669"/>
    <property type="project" value="UniProtKB-KW"/>
</dbReference>
<name>A0A4R6QY62_9BURK</name>
<dbReference type="GO" id="GO:0003677">
    <property type="term" value="F:DNA binding"/>
    <property type="evidence" value="ECO:0007669"/>
    <property type="project" value="UniProtKB-KW"/>
</dbReference>
<dbReference type="InterPro" id="IPR011010">
    <property type="entry name" value="DNA_brk_join_enz"/>
</dbReference>
<dbReference type="CDD" id="cd00397">
    <property type="entry name" value="DNA_BRE_C"/>
    <property type="match status" value="1"/>
</dbReference>
<evidence type="ECO:0000259" key="6">
    <source>
        <dbReference type="PROSITE" id="PS51898"/>
    </source>
</evidence>
<dbReference type="InterPro" id="IPR002104">
    <property type="entry name" value="Integrase_catalytic"/>
</dbReference>
<protein>
    <submittedName>
        <fullName evidence="7">Site-specific recombinase XerD</fullName>
    </submittedName>
</protein>
<proteinExistence type="inferred from homology"/>
<dbReference type="Pfam" id="PF12482">
    <property type="entry name" value="DUF3701"/>
    <property type="match status" value="1"/>
</dbReference>
<keyword evidence="8" id="KW-1185">Reference proteome</keyword>
<evidence type="ECO:0000256" key="3">
    <source>
        <dbReference type="ARBA" id="ARBA00023125"/>
    </source>
</evidence>
<dbReference type="PANTHER" id="PTHR30349:SF64">
    <property type="entry name" value="PROPHAGE INTEGRASE INTD-RELATED"/>
    <property type="match status" value="1"/>
</dbReference>
<comment type="caution">
    <text evidence="7">The sequence shown here is derived from an EMBL/GenBank/DDBJ whole genome shotgun (WGS) entry which is preliminary data.</text>
</comment>
<dbReference type="OrthoDB" id="8610787at2"/>
<evidence type="ECO:0000313" key="8">
    <source>
        <dbReference type="Proteomes" id="UP000294593"/>
    </source>
</evidence>
<comment type="similarity">
    <text evidence="1">Belongs to the 'phage' integrase family.</text>
</comment>
<dbReference type="Proteomes" id="UP000294593">
    <property type="component" value="Unassembled WGS sequence"/>
</dbReference>
<evidence type="ECO:0000256" key="5">
    <source>
        <dbReference type="SAM" id="MobiDB-lite"/>
    </source>
</evidence>
<feature type="region of interest" description="Disordered" evidence="5">
    <location>
        <begin position="1"/>
        <end position="27"/>
    </location>
</feature>
<gene>
    <name evidence="7" type="ORF">EV672_1241</name>
</gene>
<dbReference type="InterPro" id="IPR013762">
    <property type="entry name" value="Integrase-like_cat_sf"/>
</dbReference>
<dbReference type="InterPro" id="IPR010998">
    <property type="entry name" value="Integrase_recombinase_N"/>
</dbReference>
<dbReference type="PROSITE" id="PS51898">
    <property type="entry name" value="TYR_RECOMBINASE"/>
    <property type="match status" value="1"/>
</dbReference>
<evidence type="ECO:0000313" key="7">
    <source>
        <dbReference type="EMBL" id="TDP78191.1"/>
    </source>
</evidence>
<evidence type="ECO:0000256" key="4">
    <source>
        <dbReference type="ARBA" id="ARBA00023172"/>
    </source>
</evidence>
<keyword evidence="4" id="KW-0233">DNA recombination</keyword>